<sequence length="45" mass="4926">MGFKDLFTKKNSTSDCCGVEIVADDNTDTTETTSDQEEQHPQATS</sequence>
<protein>
    <submittedName>
        <fullName evidence="2">Uncharacterized protein</fullName>
    </submittedName>
</protein>
<gene>
    <name evidence="2" type="ORF">CEPID_00245</name>
</gene>
<proteinExistence type="predicted"/>
<dbReference type="RefSeq" id="WP_169747264.1">
    <property type="nucleotide sequence ID" value="NZ_CP011541.1"/>
</dbReference>
<feature type="region of interest" description="Disordered" evidence="1">
    <location>
        <begin position="23"/>
        <end position="45"/>
    </location>
</feature>
<dbReference type="EMBL" id="CP011541">
    <property type="protein sequence ID" value="AKK01943.1"/>
    <property type="molecule type" value="Genomic_DNA"/>
</dbReference>
<evidence type="ECO:0000313" key="3">
    <source>
        <dbReference type="Proteomes" id="UP000035368"/>
    </source>
</evidence>
<evidence type="ECO:0000256" key="1">
    <source>
        <dbReference type="SAM" id="MobiDB-lite"/>
    </source>
</evidence>
<name>A0A0G3GQV3_9CORY</name>
<dbReference type="AlphaFoldDB" id="A0A0G3GQV3"/>
<keyword evidence="3" id="KW-1185">Reference proteome</keyword>
<dbReference type="Proteomes" id="UP000035368">
    <property type="component" value="Chromosome"/>
</dbReference>
<dbReference type="STRING" id="1050174.CEPID_00245"/>
<reference evidence="2 3" key="1">
    <citation type="submission" date="2015-05" db="EMBL/GenBank/DDBJ databases">
        <title>Complete genome sequence of Corynebacterium epidermidicanis DSM 45586, isolated from the skin of a dog suffering from pruritus.</title>
        <authorList>
            <person name="Ruckert C."/>
            <person name="Albersmeier A."/>
            <person name="Winkler A."/>
            <person name="Tauch A."/>
        </authorList>
    </citation>
    <scope>NUCLEOTIDE SEQUENCE [LARGE SCALE GENOMIC DNA]</scope>
    <source>
        <strain evidence="2 3">DSM 45586</strain>
    </source>
</reference>
<organism evidence="2 3">
    <name type="scientific">Corynebacterium epidermidicanis</name>
    <dbReference type="NCBI Taxonomy" id="1050174"/>
    <lineage>
        <taxon>Bacteria</taxon>
        <taxon>Bacillati</taxon>
        <taxon>Actinomycetota</taxon>
        <taxon>Actinomycetes</taxon>
        <taxon>Mycobacteriales</taxon>
        <taxon>Corynebacteriaceae</taxon>
        <taxon>Corynebacterium</taxon>
    </lineage>
</organism>
<dbReference type="KEGG" id="cei:CEPID_00245"/>
<dbReference type="PATRIC" id="fig|1050174.4.peg.53"/>
<accession>A0A0G3GQV3</accession>
<evidence type="ECO:0000313" key="2">
    <source>
        <dbReference type="EMBL" id="AKK01943.1"/>
    </source>
</evidence>